<evidence type="ECO:0000313" key="2">
    <source>
        <dbReference type="RefSeq" id="XP_016435908.1"/>
    </source>
</evidence>
<accession>A0A1S3X834</accession>
<protein>
    <submittedName>
        <fullName evidence="2">Uncharacterized protein</fullName>
    </submittedName>
</protein>
<dbReference type="RefSeq" id="XP_016435908.1">
    <property type="nucleotide sequence ID" value="XM_016580422.1"/>
</dbReference>
<name>A0A1S3X834_TOBAC</name>
<evidence type="ECO:0000256" key="1">
    <source>
        <dbReference type="SAM" id="MobiDB-lite"/>
    </source>
</evidence>
<dbReference type="PaxDb" id="4097-A0A1S3X834"/>
<dbReference type="PANTHER" id="PTHR33240">
    <property type="entry name" value="OS08G0508500 PROTEIN"/>
    <property type="match status" value="1"/>
</dbReference>
<feature type="region of interest" description="Disordered" evidence="1">
    <location>
        <begin position="1"/>
        <end position="47"/>
    </location>
</feature>
<dbReference type="PANTHER" id="PTHR33240:SF8">
    <property type="entry name" value="OS03G0439900 PROTEIN"/>
    <property type="match status" value="1"/>
</dbReference>
<dbReference type="KEGG" id="nta:107762096"/>
<dbReference type="AlphaFoldDB" id="A0A1S3X834"/>
<proteinExistence type="predicted"/>
<feature type="compositionally biased region" description="Basic and acidic residues" evidence="1">
    <location>
        <begin position="28"/>
        <end position="45"/>
    </location>
</feature>
<gene>
    <name evidence="2" type="primary">LOC107762096</name>
</gene>
<sequence>MADKFITAMQEQRKQKPELRIFSPSGKPQEKDSFPSKVQHSKDEPAECIGRYGSRSFTKRVEQRWFKSDQKATKPPHEISPTTWEEIHNAYCAEERGHKAEDCIGLRQEVVRMLNQGYLRELLSEKGKVDFARGREQPQGSPKPTSPACTINMIVRGGDDSAINHVKFTTTHKLKRTIAHERYNDLEDSITFDRSDADGLSFPHYDALVITFRIVDTDVKRIMVDDRSGTCIIHPRVLVQMRLEDKIIPCCITLIGFNNAVEQTSGEIADFCGRSHVRDHLSRDEPRNSLQRHHRTPLDTFHASSPLEFLPSDQIPHPLGSI</sequence>
<reference evidence="2" key="1">
    <citation type="submission" date="2025-08" db="UniProtKB">
        <authorList>
            <consortium name="RefSeq"/>
        </authorList>
    </citation>
    <scope>IDENTIFICATION</scope>
</reference>
<organism evidence="2">
    <name type="scientific">Nicotiana tabacum</name>
    <name type="common">Common tobacco</name>
    <dbReference type="NCBI Taxonomy" id="4097"/>
    <lineage>
        <taxon>Eukaryota</taxon>
        <taxon>Viridiplantae</taxon>
        <taxon>Streptophyta</taxon>
        <taxon>Embryophyta</taxon>
        <taxon>Tracheophyta</taxon>
        <taxon>Spermatophyta</taxon>
        <taxon>Magnoliopsida</taxon>
        <taxon>eudicotyledons</taxon>
        <taxon>Gunneridae</taxon>
        <taxon>Pentapetalae</taxon>
        <taxon>asterids</taxon>
        <taxon>lamiids</taxon>
        <taxon>Solanales</taxon>
        <taxon>Solanaceae</taxon>
        <taxon>Nicotianoideae</taxon>
        <taxon>Nicotianeae</taxon>
        <taxon>Nicotiana</taxon>
    </lineage>
</organism>
<dbReference type="OrthoDB" id="1752268at2759"/>